<feature type="coiled-coil region" evidence="1">
    <location>
        <begin position="48"/>
        <end position="75"/>
    </location>
</feature>
<evidence type="ECO:0000256" key="1">
    <source>
        <dbReference type="SAM" id="Coils"/>
    </source>
</evidence>
<proteinExistence type="predicted"/>
<protein>
    <recommendedName>
        <fullName evidence="5">BZIP domain-containing protein</fullName>
    </recommendedName>
</protein>
<evidence type="ECO:0000256" key="2">
    <source>
        <dbReference type="SAM" id="MobiDB-lite"/>
    </source>
</evidence>
<feature type="compositionally biased region" description="Basic and acidic residues" evidence="2">
    <location>
        <begin position="19"/>
        <end position="29"/>
    </location>
</feature>
<dbReference type="CDD" id="cd14688">
    <property type="entry name" value="bZIP_YAP"/>
    <property type="match status" value="1"/>
</dbReference>
<dbReference type="Proteomes" id="UP001174997">
    <property type="component" value="Unassembled WGS sequence"/>
</dbReference>
<comment type="caution">
    <text evidence="3">The sequence shown here is derived from an EMBL/GenBank/DDBJ whole genome shotgun (WGS) entry which is preliminary data.</text>
</comment>
<evidence type="ECO:0000313" key="3">
    <source>
        <dbReference type="EMBL" id="KAK0673197.1"/>
    </source>
</evidence>
<accession>A0AA40DDV6</accession>
<reference evidence="3" key="1">
    <citation type="submission" date="2023-06" db="EMBL/GenBank/DDBJ databases">
        <title>Genome-scale phylogeny and comparative genomics of the fungal order Sordariales.</title>
        <authorList>
            <consortium name="Lawrence Berkeley National Laboratory"/>
            <person name="Hensen N."/>
            <person name="Bonometti L."/>
            <person name="Westerberg I."/>
            <person name="Brannstrom I.O."/>
            <person name="Guillou S."/>
            <person name="Cros-Aarteil S."/>
            <person name="Calhoun S."/>
            <person name="Haridas S."/>
            <person name="Kuo A."/>
            <person name="Mondo S."/>
            <person name="Pangilinan J."/>
            <person name="Riley R."/>
            <person name="Labutti K."/>
            <person name="Andreopoulos B."/>
            <person name="Lipzen A."/>
            <person name="Chen C."/>
            <person name="Yanf M."/>
            <person name="Daum C."/>
            <person name="Ng V."/>
            <person name="Clum A."/>
            <person name="Steindorff A."/>
            <person name="Ohm R."/>
            <person name="Martin F."/>
            <person name="Silar P."/>
            <person name="Natvig D."/>
            <person name="Lalanne C."/>
            <person name="Gautier V."/>
            <person name="Ament-Velasquez S.L."/>
            <person name="Kruys A."/>
            <person name="Hutchinson M.I."/>
            <person name="Powell A.J."/>
            <person name="Barry K."/>
            <person name="Miller A.N."/>
            <person name="Grigoriev I.V."/>
            <person name="Debuchy R."/>
            <person name="Gladieux P."/>
            <person name="Thoren M.H."/>
            <person name="Johannesson H."/>
        </authorList>
    </citation>
    <scope>NUCLEOTIDE SEQUENCE</scope>
    <source>
        <strain evidence="3">CBS 307.81</strain>
    </source>
</reference>
<keyword evidence="1" id="KW-0175">Coiled coil</keyword>
<sequence>MPRQPNLQDSIIKFSAKPPGHDAARQRENQRRHRARVKERICDLETALVNTQSKLDDALKQIEELNAEISRLRTLASPTLQASETSTLANSCHAGIGSSGIEEHSDDIDNATITAAIEDSNNDGPLLPPTLPGESTITCRDAYDIITDRNTSDLDSETMNQWLKSGFRRAVVPGSGCRVETHVLFAFLDRITST</sequence>
<evidence type="ECO:0000313" key="4">
    <source>
        <dbReference type="Proteomes" id="UP001174997"/>
    </source>
</evidence>
<evidence type="ECO:0008006" key="5">
    <source>
        <dbReference type="Google" id="ProtNLM"/>
    </source>
</evidence>
<dbReference type="AlphaFoldDB" id="A0AA40DDV6"/>
<organism evidence="3 4">
    <name type="scientific">Cercophora samala</name>
    <dbReference type="NCBI Taxonomy" id="330535"/>
    <lineage>
        <taxon>Eukaryota</taxon>
        <taxon>Fungi</taxon>
        <taxon>Dikarya</taxon>
        <taxon>Ascomycota</taxon>
        <taxon>Pezizomycotina</taxon>
        <taxon>Sordariomycetes</taxon>
        <taxon>Sordariomycetidae</taxon>
        <taxon>Sordariales</taxon>
        <taxon>Lasiosphaeriaceae</taxon>
        <taxon>Cercophora</taxon>
    </lineage>
</organism>
<name>A0AA40DDV6_9PEZI</name>
<keyword evidence="4" id="KW-1185">Reference proteome</keyword>
<feature type="region of interest" description="Disordered" evidence="2">
    <location>
        <begin position="1"/>
        <end position="36"/>
    </location>
</feature>
<gene>
    <name evidence="3" type="ORF">QBC41DRAFT_333850</name>
</gene>
<dbReference type="EMBL" id="JAULSY010000008">
    <property type="protein sequence ID" value="KAK0673197.1"/>
    <property type="molecule type" value="Genomic_DNA"/>
</dbReference>